<evidence type="ECO:0000313" key="4">
    <source>
        <dbReference type="Proteomes" id="UP000178724"/>
    </source>
</evidence>
<organism evidence="3 4">
    <name type="scientific">candidate division WOR-1 bacterium RIFCSPHIGHO2_01_FULL_53_15</name>
    <dbReference type="NCBI Taxonomy" id="1802564"/>
    <lineage>
        <taxon>Bacteria</taxon>
        <taxon>Bacillati</taxon>
        <taxon>Saganbacteria</taxon>
    </lineage>
</organism>
<feature type="domain" description="Ribosomal RNA methyltransferase FtsJ" evidence="2">
    <location>
        <begin position="3"/>
        <end position="188"/>
    </location>
</feature>
<comment type="caution">
    <text evidence="3">The sequence shown here is derived from an EMBL/GenBank/DDBJ whole genome shotgun (WGS) entry which is preliminary data.</text>
</comment>
<evidence type="ECO:0000256" key="1">
    <source>
        <dbReference type="ARBA" id="ARBA00022884"/>
    </source>
</evidence>
<dbReference type="Pfam" id="PF01728">
    <property type="entry name" value="FtsJ"/>
    <property type="match status" value="1"/>
</dbReference>
<accession>A0A1F4Q1U5</accession>
<dbReference type="GO" id="GO:0003723">
    <property type="term" value="F:RNA binding"/>
    <property type="evidence" value="ECO:0007669"/>
    <property type="project" value="UniProtKB-KW"/>
</dbReference>
<protein>
    <recommendedName>
        <fullName evidence="2">Ribosomal RNA methyltransferase FtsJ domain-containing protein</fullName>
    </recommendedName>
</protein>
<dbReference type="NCBIfam" id="TIGR00478">
    <property type="entry name" value="tly"/>
    <property type="match status" value="1"/>
</dbReference>
<dbReference type="PANTHER" id="PTHR32319">
    <property type="entry name" value="BACTERIAL HEMOLYSIN-LIKE PROTEIN"/>
    <property type="match status" value="1"/>
</dbReference>
<evidence type="ECO:0000313" key="3">
    <source>
        <dbReference type="EMBL" id="OGB89850.1"/>
    </source>
</evidence>
<dbReference type="Proteomes" id="UP000178724">
    <property type="component" value="Unassembled WGS sequence"/>
</dbReference>
<dbReference type="InterPro" id="IPR047048">
    <property type="entry name" value="TlyA"/>
</dbReference>
<dbReference type="GO" id="GO:0032259">
    <property type="term" value="P:methylation"/>
    <property type="evidence" value="ECO:0007669"/>
    <property type="project" value="InterPro"/>
</dbReference>
<proteinExistence type="predicted"/>
<dbReference type="AlphaFoldDB" id="A0A1F4Q1U5"/>
<name>A0A1F4Q1U5_UNCSA</name>
<dbReference type="InterPro" id="IPR002877">
    <property type="entry name" value="RNA_MeTrfase_FtsJ_dom"/>
</dbReference>
<dbReference type="Gene3D" id="3.40.50.150">
    <property type="entry name" value="Vaccinia Virus protein VP39"/>
    <property type="match status" value="1"/>
</dbReference>
<reference evidence="3 4" key="1">
    <citation type="journal article" date="2016" name="Nat. Commun.">
        <title>Thousands of microbial genomes shed light on interconnected biogeochemical processes in an aquifer system.</title>
        <authorList>
            <person name="Anantharaman K."/>
            <person name="Brown C.T."/>
            <person name="Hug L.A."/>
            <person name="Sharon I."/>
            <person name="Castelle C.J."/>
            <person name="Probst A.J."/>
            <person name="Thomas B.C."/>
            <person name="Singh A."/>
            <person name="Wilkins M.J."/>
            <person name="Karaoz U."/>
            <person name="Brodie E.L."/>
            <person name="Williams K.H."/>
            <person name="Hubbard S.S."/>
            <person name="Banfield J.F."/>
        </authorList>
    </citation>
    <scope>NUCLEOTIDE SEQUENCE [LARGE SCALE GENOMIC DNA]</scope>
</reference>
<keyword evidence="1" id="KW-0694">RNA-binding</keyword>
<evidence type="ECO:0000259" key="2">
    <source>
        <dbReference type="Pfam" id="PF01728"/>
    </source>
</evidence>
<gene>
    <name evidence="3" type="ORF">A2625_05310</name>
</gene>
<dbReference type="GO" id="GO:0008168">
    <property type="term" value="F:methyltransferase activity"/>
    <property type="evidence" value="ECO:0007669"/>
    <property type="project" value="InterPro"/>
</dbReference>
<dbReference type="InterPro" id="IPR029063">
    <property type="entry name" value="SAM-dependent_MTases_sf"/>
</dbReference>
<dbReference type="SUPFAM" id="SSF53335">
    <property type="entry name" value="S-adenosyl-L-methionine-dependent methyltransferases"/>
    <property type="match status" value="1"/>
</dbReference>
<sequence length="189" mass="20873">MTYVSRGGLKLEHALKEFKLDVKGKVALDIGASTGGFTDCLLQHGASRVYTVDVGYGVLAWKLRQDPRVKVSERTNARYLTLNDLGLMISDIRLATIDVSFISLSKVLPAVYNLLADKAEVVALIKPQFEARREQVPRGGVVRSEEVRSETIERVKAQAEAIGFRAKGLTQSPIEGAKGNVEYLIWLEK</sequence>
<dbReference type="PANTHER" id="PTHR32319:SF0">
    <property type="entry name" value="BACTERIAL HEMOLYSIN-LIKE PROTEIN"/>
    <property type="match status" value="1"/>
</dbReference>
<dbReference type="InterPro" id="IPR004538">
    <property type="entry name" value="Hemolysin_A/TlyA"/>
</dbReference>
<dbReference type="EMBL" id="METM01000020">
    <property type="protein sequence ID" value="OGB89850.1"/>
    <property type="molecule type" value="Genomic_DNA"/>
</dbReference>